<feature type="compositionally biased region" description="Basic and acidic residues" evidence="1">
    <location>
        <begin position="253"/>
        <end position="262"/>
    </location>
</feature>
<dbReference type="InterPro" id="IPR038769">
    <property type="entry name" value="MTC4"/>
</dbReference>
<feature type="compositionally biased region" description="Basic and acidic residues" evidence="1">
    <location>
        <begin position="74"/>
        <end position="83"/>
    </location>
</feature>
<feature type="compositionally biased region" description="Polar residues" evidence="1">
    <location>
        <begin position="148"/>
        <end position="170"/>
    </location>
</feature>
<evidence type="ECO:0000313" key="4">
    <source>
        <dbReference type="Proteomes" id="UP001239213"/>
    </source>
</evidence>
<dbReference type="Proteomes" id="UP001239213">
    <property type="component" value="Unassembled WGS sequence"/>
</dbReference>
<protein>
    <submittedName>
        <fullName evidence="3">Uncharacterized protein</fullName>
    </submittedName>
</protein>
<evidence type="ECO:0000256" key="1">
    <source>
        <dbReference type="SAM" id="MobiDB-lite"/>
    </source>
</evidence>
<feature type="compositionally biased region" description="Polar residues" evidence="1">
    <location>
        <begin position="859"/>
        <end position="871"/>
    </location>
</feature>
<feature type="compositionally biased region" description="Basic and acidic residues" evidence="1">
    <location>
        <begin position="1009"/>
        <end position="1018"/>
    </location>
</feature>
<gene>
    <name evidence="3" type="ORF">CCUS01_12000</name>
</gene>
<dbReference type="PANTHER" id="PTHR38426">
    <property type="entry name" value="MAINTENANCE OF TELOMERE CAPPING PROTEIN 4"/>
    <property type="match status" value="1"/>
</dbReference>
<feature type="region of interest" description="Disordered" evidence="1">
    <location>
        <begin position="1134"/>
        <end position="1168"/>
    </location>
</feature>
<feature type="compositionally biased region" description="Basic and acidic residues" evidence="1">
    <location>
        <begin position="660"/>
        <end position="682"/>
    </location>
</feature>
<comment type="caution">
    <text evidence="3">The sequence shown here is derived from an EMBL/GenBank/DDBJ whole genome shotgun (WGS) entry which is preliminary data.</text>
</comment>
<proteinExistence type="predicted"/>
<feature type="compositionally biased region" description="Acidic residues" evidence="1">
    <location>
        <begin position="84"/>
        <end position="106"/>
    </location>
</feature>
<feature type="transmembrane region" description="Helical" evidence="2">
    <location>
        <begin position="1362"/>
        <end position="1382"/>
    </location>
</feature>
<feature type="compositionally biased region" description="Polar residues" evidence="1">
    <location>
        <begin position="357"/>
        <end position="379"/>
    </location>
</feature>
<keyword evidence="2" id="KW-0472">Membrane</keyword>
<feature type="compositionally biased region" description="Basic and acidic residues" evidence="1">
    <location>
        <begin position="878"/>
        <end position="897"/>
    </location>
</feature>
<sequence length="1384" mass="153149">MGEVRSVELERALELARNPGLCLSVCSPLCFTPTAVVAAATGAPTNLSAATDTVPPLIVFYPTDTFHRPPTIPRPDRREQAKLDDDDDDGNYEDDDDDDGNYEDDDRTALAGHASISAAMTEKDAAQQRAISTRKLSPHSMPGDRGSSRGSYETGESSATGSLLNDTTLLPSPDESSGARRPLASSPKDAEHTNGYHGGRADARKQQQQRATRHRSNGAFLLQDAFRNDGDSEEEEQVPRLRHVTRNIPPSRRTKDSERASDRSGSSAGRDAGYGLAGLESPPRRNGDSSPPQPMNRLTVRKRDAPNGSRPLSGTSFAPPANAPLDIDSAQIVNMALNLSESRRQVSRRIAPPQAVPTLTQLPDGTTGANLKNHLQQQRRMSRTRSPGPEKALTPRLPSTGMLSSPLQATFDMSREGTFRNHFTASTLARVQKAKEHLELMAQYRRLLELVPPIQSHNQSRPTTASPPTSSGGVARIPTYGSADGSVRLGRPYNPLQYIRNRKVRARERKAIDGEAQGFGDFIKVADWVDEVAKWAATGQTSTDGCTLPPFTDADVVEQQNALQATTSANKPRRPRLDWTIDAADLLADVYWLEQDHHKQLIEDRHWRRIFPQNVELHRPLSRQNEEYGSESGQTPGRKEYEGIGAMIDPKSSNPGLAKSDTEHSTASARERARQKLHDLTGHHHHHHHRHSNSVHSHYDWKNGKTSVSDLSESENEGKLRKERRNRAGTLTSSHQDILEKQMLEMIAMEARENGPKKPDGSGYVTPERNAGVTSHPQSRRHSRKASIVEASESDERKSKEKPRFTPLHLQRGMGRSSLEIPVPARRSSFEVDSSLPNSPDGAIRGDPFIPALGGDLSPGSSRANSPTRNPFSKVKQIFRERSKERGSRISEERSSAEDLASAPKTPFEVSPESSGDRKSMDRRGSSRSPSRKVVQRPIGESHKSHRSTASTKLRSDDPGMRGLFKGARIDNVIRGGVSKLGDLIWRKESETGDGPSEAEGTTTDESDTEQRGRKRGETPLSRTASIRSQGMRQQNGKNYLDIMPAFESSHEKLRHIESEPAKLPDTSPPSASHKSPRFDRLKPPRIDILSASPTSSPGSTKRLSDVSEGEPLSGSHSAGLKEADKRLNNIIAVPPSFPPDGRPGYSSNRSRHWPISDHSPAPDRAPMSKREVARLRALVLSSGIKAMEITRRANEPHLAFAARQAPSQNDLQVANVFWPTIAELSPDPASIRNKAVPQTELYQFAAKTLGKSIQCAGQDWQKTADHFVADAVPALHRRVEDVRRRVATDLSAMTRAAADEADETSRDLTLGQRLKIKHTLDVIEAMLRRRRRRFRWVRRAMWLAVEWVLVGFMWYVWFVVMILRVFWGVGQGAVGAVRWLLWL</sequence>
<feature type="region of interest" description="Disordered" evidence="1">
    <location>
        <begin position="621"/>
        <end position="737"/>
    </location>
</feature>
<accession>A0AAI9U0I4</accession>
<dbReference type="PANTHER" id="PTHR38426:SF1">
    <property type="entry name" value="MAINTENANCE OF TELOMERE CAPPING PROTEIN 4"/>
    <property type="match status" value="1"/>
</dbReference>
<feature type="compositionally biased region" description="Basic and acidic residues" evidence="1">
    <location>
        <begin position="188"/>
        <end position="205"/>
    </location>
</feature>
<feature type="compositionally biased region" description="Low complexity" evidence="1">
    <location>
        <begin position="462"/>
        <end position="471"/>
    </location>
</feature>
<keyword evidence="4" id="KW-1185">Reference proteome</keyword>
<keyword evidence="2" id="KW-1133">Transmembrane helix</keyword>
<feature type="region of interest" description="Disordered" evidence="1">
    <location>
        <begin position="453"/>
        <end position="488"/>
    </location>
</feature>
<feature type="compositionally biased region" description="Basic and acidic residues" evidence="1">
    <location>
        <begin position="915"/>
        <end position="925"/>
    </location>
</feature>
<evidence type="ECO:0000313" key="3">
    <source>
        <dbReference type="EMBL" id="KAK1448078.1"/>
    </source>
</evidence>
<reference evidence="3" key="1">
    <citation type="submission" date="2016-11" db="EMBL/GenBank/DDBJ databases">
        <title>The genome sequence of Colletotrichum cuscutae.</title>
        <authorList>
            <person name="Baroncelli R."/>
        </authorList>
    </citation>
    <scope>NUCLEOTIDE SEQUENCE</scope>
    <source>
        <strain evidence="3">IMI 304802</strain>
    </source>
</reference>
<feature type="transmembrane region" description="Helical" evidence="2">
    <location>
        <begin position="1337"/>
        <end position="1356"/>
    </location>
</feature>
<name>A0AAI9U0I4_9PEZI</name>
<evidence type="ECO:0000256" key="2">
    <source>
        <dbReference type="SAM" id="Phobius"/>
    </source>
</evidence>
<feature type="compositionally biased region" description="Low complexity" evidence="1">
    <location>
        <begin position="263"/>
        <end position="273"/>
    </location>
</feature>
<feature type="region of interest" description="Disordered" evidence="1">
    <location>
        <begin position="986"/>
        <end position="1036"/>
    </location>
</feature>
<feature type="compositionally biased region" description="Basic and acidic residues" evidence="1">
    <location>
        <begin position="794"/>
        <end position="804"/>
    </location>
</feature>
<feature type="region of interest" description="Disordered" evidence="1">
    <location>
        <begin position="344"/>
        <end position="405"/>
    </location>
</feature>
<feature type="compositionally biased region" description="Polar residues" evidence="1">
    <location>
        <begin position="1021"/>
        <end position="1036"/>
    </location>
</feature>
<feature type="region of interest" description="Disordered" evidence="1">
    <location>
        <begin position="1060"/>
        <end position="1119"/>
    </location>
</feature>
<organism evidence="3 4">
    <name type="scientific">Colletotrichum cuscutae</name>
    <dbReference type="NCBI Taxonomy" id="1209917"/>
    <lineage>
        <taxon>Eukaryota</taxon>
        <taxon>Fungi</taxon>
        <taxon>Dikarya</taxon>
        <taxon>Ascomycota</taxon>
        <taxon>Pezizomycotina</taxon>
        <taxon>Sordariomycetes</taxon>
        <taxon>Hypocreomycetidae</taxon>
        <taxon>Glomerellales</taxon>
        <taxon>Glomerellaceae</taxon>
        <taxon>Colletotrichum</taxon>
        <taxon>Colletotrichum acutatum species complex</taxon>
    </lineage>
</organism>
<feature type="compositionally biased region" description="Basic and acidic residues" evidence="1">
    <location>
        <begin position="1077"/>
        <end position="1086"/>
    </location>
</feature>
<feature type="region of interest" description="Disordered" evidence="1">
    <location>
        <begin position="62"/>
        <end position="324"/>
    </location>
</feature>
<feature type="compositionally biased region" description="Polar residues" evidence="1">
    <location>
        <begin position="1092"/>
        <end position="1102"/>
    </location>
</feature>
<dbReference type="EMBL" id="MPDP01000312">
    <property type="protein sequence ID" value="KAK1448078.1"/>
    <property type="molecule type" value="Genomic_DNA"/>
</dbReference>
<keyword evidence="2" id="KW-0812">Transmembrane</keyword>
<feature type="region of interest" description="Disordered" evidence="1">
    <location>
        <begin position="753"/>
        <end position="963"/>
    </location>
</feature>
<feature type="compositionally biased region" description="Basic residues" evidence="1">
    <location>
        <begin position="683"/>
        <end position="693"/>
    </location>
</feature>